<organism evidence="2 3">
    <name type="scientific">Thalassospira povalilytica</name>
    <dbReference type="NCBI Taxonomy" id="732237"/>
    <lineage>
        <taxon>Bacteria</taxon>
        <taxon>Pseudomonadati</taxon>
        <taxon>Pseudomonadota</taxon>
        <taxon>Alphaproteobacteria</taxon>
        <taxon>Rhodospirillales</taxon>
        <taxon>Thalassospiraceae</taxon>
        <taxon>Thalassospira</taxon>
    </lineage>
</organism>
<dbReference type="Proteomes" id="UP000664405">
    <property type="component" value="Unassembled WGS sequence"/>
</dbReference>
<proteinExistence type="predicted"/>
<dbReference type="InterPro" id="IPR050983">
    <property type="entry name" value="GST_Omega/HSP26"/>
</dbReference>
<dbReference type="SFLD" id="SFLDS00019">
    <property type="entry name" value="Glutathione_Transferase_(cytos"/>
    <property type="match status" value="1"/>
</dbReference>
<dbReference type="PANTHER" id="PTHR43968">
    <property type="match status" value="1"/>
</dbReference>
<dbReference type="PANTHER" id="PTHR43968:SF6">
    <property type="entry name" value="GLUTATHIONE S-TRANSFERASE OMEGA"/>
    <property type="match status" value="1"/>
</dbReference>
<evidence type="ECO:0000313" key="3">
    <source>
        <dbReference type="Proteomes" id="UP000664405"/>
    </source>
</evidence>
<dbReference type="Gene3D" id="3.40.30.10">
    <property type="entry name" value="Glutaredoxin"/>
    <property type="match status" value="1"/>
</dbReference>
<accession>A0A8I1M8K3</accession>
<dbReference type="GO" id="GO:0016740">
    <property type="term" value="F:transferase activity"/>
    <property type="evidence" value="ECO:0007669"/>
    <property type="project" value="UniProtKB-KW"/>
</dbReference>
<dbReference type="AlphaFoldDB" id="A0A8I1M8K3"/>
<dbReference type="InterPro" id="IPR040079">
    <property type="entry name" value="Glutathione_S-Trfase"/>
</dbReference>
<dbReference type="PROSITE" id="PS50404">
    <property type="entry name" value="GST_NTER"/>
    <property type="match status" value="1"/>
</dbReference>
<dbReference type="SUPFAM" id="SSF47616">
    <property type="entry name" value="GST C-terminal domain-like"/>
    <property type="match status" value="1"/>
</dbReference>
<gene>
    <name evidence="2" type="ORF">JF547_09815</name>
</gene>
<dbReference type="InterPro" id="IPR036249">
    <property type="entry name" value="Thioredoxin-like_sf"/>
</dbReference>
<dbReference type="Pfam" id="PF13409">
    <property type="entry name" value="GST_N_2"/>
    <property type="match status" value="1"/>
</dbReference>
<comment type="caution">
    <text evidence="2">The sequence shown here is derived from an EMBL/GenBank/DDBJ whole genome shotgun (WGS) entry which is preliminary data.</text>
</comment>
<keyword evidence="2" id="KW-0808">Transferase</keyword>
<feature type="domain" description="GST N-terminal" evidence="1">
    <location>
        <begin position="39"/>
        <end position="118"/>
    </location>
</feature>
<evidence type="ECO:0000259" key="1">
    <source>
        <dbReference type="PROSITE" id="PS50404"/>
    </source>
</evidence>
<dbReference type="InterPro" id="IPR036282">
    <property type="entry name" value="Glutathione-S-Trfase_C_sf"/>
</dbReference>
<reference evidence="2" key="1">
    <citation type="submission" date="2020-12" db="EMBL/GenBank/DDBJ databases">
        <title>Oil enriched cultivation method for isolating marine PHA-producing bacteria.</title>
        <authorList>
            <person name="Zheng W."/>
            <person name="Yu S."/>
            <person name="Huang Y."/>
        </authorList>
    </citation>
    <scope>NUCLEOTIDE SEQUENCE</scope>
    <source>
        <strain evidence="2">SY-2-3</strain>
    </source>
</reference>
<dbReference type="SUPFAM" id="SSF52833">
    <property type="entry name" value="Thioredoxin-like"/>
    <property type="match status" value="1"/>
</dbReference>
<evidence type="ECO:0000313" key="2">
    <source>
        <dbReference type="EMBL" id="MBN8196759.1"/>
    </source>
</evidence>
<name>A0A8I1M8K3_9PROT</name>
<dbReference type="GO" id="GO:0005737">
    <property type="term" value="C:cytoplasm"/>
    <property type="evidence" value="ECO:0007669"/>
    <property type="project" value="TreeGrafter"/>
</dbReference>
<protein>
    <submittedName>
        <fullName evidence="2">Glutathione S-transferase family protein</fullName>
    </submittedName>
</protein>
<dbReference type="Gene3D" id="1.20.1050.10">
    <property type="match status" value="1"/>
</dbReference>
<sequence>MKAGFTRPTSAIRMVTNSTSIIWARAMIGCDTKGDELMTSYHLIGHRLCPYVQRVAMVLAQNGITHKRTDIVLDAKPDWFLGLSPTGNVPVLVVDDGRTLFEAAAICQYLEAIAGKSPNATDAYDLAFAQGVVAIGDKLLSLTADMIYRDLSENSFDATMHQIHKQMSIVSGLVLPQALGAGKELSMLDIVFATVFRPFALIAVALNRDLFAGFPGLRGWASDLAKHETVRNAVPATYYRELHEFIACKGGYLANRLRMIPQDNIVLAPPS</sequence>
<dbReference type="EMBL" id="JAEKJW010000002">
    <property type="protein sequence ID" value="MBN8196759.1"/>
    <property type="molecule type" value="Genomic_DNA"/>
</dbReference>
<dbReference type="RefSeq" id="WP_206927313.1">
    <property type="nucleotide sequence ID" value="NZ_JAEKJW010000002.1"/>
</dbReference>
<dbReference type="InterPro" id="IPR004045">
    <property type="entry name" value="Glutathione_S-Trfase_N"/>
</dbReference>